<dbReference type="RefSeq" id="WP_209640728.1">
    <property type="nucleotide sequence ID" value="NZ_JAGINW010000001.1"/>
</dbReference>
<keyword evidence="2" id="KW-1185">Reference proteome</keyword>
<evidence type="ECO:0000313" key="1">
    <source>
        <dbReference type="EMBL" id="MBP2323807.1"/>
    </source>
</evidence>
<evidence type="ECO:0000313" key="2">
    <source>
        <dbReference type="Proteomes" id="UP001519332"/>
    </source>
</evidence>
<name>A0ABS4TH97_9PSEU</name>
<gene>
    <name evidence="1" type="ORF">JOF56_004192</name>
</gene>
<comment type="caution">
    <text evidence="1">The sequence shown here is derived from an EMBL/GenBank/DDBJ whole genome shotgun (WGS) entry which is preliminary data.</text>
</comment>
<sequence>MGSPTSRRWDGAPETEFDRKFFALRESGYRGPIDQNGNAVTTGPAADILRHLAEQRGDTIDW</sequence>
<dbReference type="EMBL" id="JAGINW010000001">
    <property type="protein sequence ID" value="MBP2323807.1"/>
    <property type="molecule type" value="Genomic_DNA"/>
</dbReference>
<reference evidence="1 2" key="1">
    <citation type="submission" date="2021-03" db="EMBL/GenBank/DDBJ databases">
        <title>Sequencing the genomes of 1000 actinobacteria strains.</title>
        <authorList>
            <person name="Klenk H.-P."/>
        </authorList>
    </citation>
    <scope>NUCLEOTIDE SEQUENCE [LARGE SCALE GENOMIC DNA]</scope>
    <source>
        <strain evidence="1 2">DSM 46670</strain>
    </source>
</reference>
<accession>A0ABS4TH97</accession>
<organism evidence="1 2">
    <name type="scientific">Kibdelosporangium banguiense</name>
    <dbReference type="NCBI Taxonomy" id="1365924"/>
    <lineage>
        <taxon>Bacteria</taxon>
        <taxon>Bacillati</taxon>
        <taxon>Actinomycetota</taxon>
        <taxon>Actinomycetes</taxon>
        <taxon>Pseudonocardiales</taxon>
        <taxon>Pseudonocardiaceae</taxon>
        <taxon>Kibdelosporangium</taxon>
    </lineage>
</organism>
<dbReference type="Proteomes" id="UP001519332">
    <property type="component" value="Unassembled WGS sequence"/>
</dbReference>
<proteinExistence type="predicted"/>
<protein>
    <submittedName>
        <fullName evidence="1">Uncharacterized protein</fullName>
    </submittedName>
</protein>